<dbReference type="NCBIfam" id="NF033819">
    <property type="entry name" value="IS66_TnpB"/>
    <property type="match status" value="1"/>
</dbReference>
<evidence type="ECO:0000313" key="2">
    <source>
        <dbReference type="Proteomes" id="UP001374803"/>
    </source>
</evidence>
<reference evidence="1" key="1">
    <citation type="submission" date="2021-12" db="EMBL/GenBank/DDBJ databases">
        <title>Discovery of the Pendulisporaceae a myxobacterial family with distinct sporulation behavior and unique specialized metabolism.</title>
        <authorList>
            <person name="Garcia R."/>
            <person name="Popoff A."/>
            <person name="Bader C.D."/>
            <person name="Loehr J."/>
            <person name="Walesch S."/>
            <person name="Walt C."/>
            <person name="Boldt J."/>
            <person name="Bunk B."/>
            <person name="Haeckl F.J.F.P.J."/>
            <person name="Gunesch A.P."/>
            <person name="Birkelbach J."/>
            <person name="Nuebel U."/>
            <person name="Pietschmann T."/>
            <person name="Bach T."/>
            <person name="Mueller R."/>
        </authorList>
    </citation>
    <scope>NUCLEOTIDE SEQUENCE</scope>
    <source>
        <strain evidence="1">MSr11367</strain>
    </source>
</reference>
<keyword evidence="2" id="KW-1185">Reference proteome</keyword>
<dbReference type="Pfam" id="PF05717">
    <property type="entry name" value="TnpB_IS66"/>
    <property type="match status" value="1"/>
</dbReference>
<proteinExistence type="predicted"/>
<protein>
    <submittedName>
        <fullName evidence="1">IS66 family insertion sequence element accessory protein TnpB</fullName>
    </submittedName>
</protein>
<dbReference type="EMBL" id="CP089983">
    <property type="protein sequence ID" value="WXB08983.1"/>
    <property type="molecule type" value="Genomic_DNA"/>
</dbReference>
<evidence type="ECO:0000313" key="1">
    <source>
        <dbReference type="EMBL" id="WXB08983.1"/>
    </source>
</evidence>
<dbReference type="RefSeq" id="WP_394838653.1">
    <property type="nucleotide sequence ID" value="NZ_CP089929.1"/>
</dbReference>
<name>A0ABZ2LGG3_9BACT</name>
<dbReference type="PANTHER" id="PTHR36455">
    <property type="match status" value="1"/>
</dbReference>
<dbReference type="PANTHER" id="PTHR36455:SF1">
    <property type="entry name" value="BLR8292 PROTEIN"/>
    <property type="match status" value="1"/>
</dbReference>
<organism evidence="1 2">
    <name type="scientific">Pendulispora rubella</name>
    <dbReference type="NCBI Taxonomy" id="2741070"/>
    <lineage>
        <taxon>Bacteria</taxon>
        <taxon>Pseudomonadati</taxon>
        <taxon>Myxococcota</taxon>
        <taxon>Myxococcia</taxon>
        <taxon>Myxococcales</taxon>
        <taxon>Sorangiineae</taxon>
        <taxon>Pendulisporaceae</taxon>
        <taxon>Pendulispora</taxon>
    </lineage>
</organism>
<dbReference type="Proteomes" id="UP001374803">
    <property type="component" value="Chromosome"/>
</dbReference>
<dbReference type="InterPro" id="IPR008878">
    <property type="entry name" value="Transposase_IS66_Orf2"/>
</dbReference>
<accession>A0ABZ2LGG3</accession>
<gene>
    <name evidence="1" type="primary">tnpB</name>
    <name evidence="1" type="ORF">LVJ94_17330</name>
</gene>
<sequence length="117" mass="13032">MIPHGMQIFLAVAPIDLRWGFDRLAGIAKDRVGYDPRGGAMFIFFGKRRTTLKVIFYDGTGLCIFMKRLDKGGFRVPAPIQPDAASIEMTDAELEALLDAIDIDASPPRREKKPSLH</sequence>